<feature type="domain" description="SBP-type" evidence="11">
    <location>
        <begin position="169"/>
        <end position="246"/>
    </location>
</feature>
<dbReference type="InterPro" id="IPR036770">
    <property type="entry name" value="Ankyrin_rpt-contain_sf"/>
</dbReference>
<evidence type="ECO:0000313" key="12">
    <source>
        <dbReference type="EMBL" id="KAI3946818.1"/>
    </source>
</evidence>
<evidence type="ECO:0000256" key="6">
    <source>
        <dbReference type="ARBA" id="ARBA00023125"/>
    </source>
</evidence>
<evidence type="ECO:0000256" key="5">
    <source>
        <dbReference type="ARBA" id="ARBA00023015"/>
    </source>
</evidence>
<organism evidence="12 13">
    <name type="scientific">Papaver atlanticum</name>
    <dbReference type="NCBI Taxonomy" id="357466"/>
    <lineage>
        <taxon>Eukaryota</taxon>
        <taxon>Viridiplantae</taxon>
        <taxon>Streptophyta</taxon>
        <taxon>Embryophyta</taxon>
        <taxon>Tracheophyta</taxon>
        <taxon>Spermatophyta</taxon>
        <taxon>Magnoliopsida</taxon>
        <taxon>Ranunculales</taxon>
        <taxon>Papaveraceae</taxon>
        <taxon>Papaveroideae</taxon>
        <taxon>Papaver</taxon>
    </lineage>
</organism>
<sequence length="1044" mass="115213">MGTRYAMKEKDWMGSTGKKSLEWDLNDWKWDGDLFVATPLNSVPFNSREFLSSRGGEVVPVATNGGGGGSNSSSSCSDEINLRSGDDNKSKKELEKKRRGVVIIDEDDDTELMNDVAENLTLNLGEHVYPITQGGDVGGNGKKMKLAENSAATNTAITCTTSTTTTTSRAVCQVEGCGADLSKAKPYNRRHKVCEIHSKTRQSLVGNVMQRFCQQCSRFHLLEEFDEGKRSCRRRLAGHNKRRRKPQREATFSGSSMNEEEARSCLFVTLLKLLSSIHSDTSVQPKDEVLLSHVLRNLGSLANGSGVGNTSGIKQGSQDLLNEGTFTGAPSKVVDTLFSLGSEPSRCLGSSSKIHGVQDEHVRPANLSVSVAAPGISQVTTSANNLKTVENDIPSESEVRNSTAGRIKLNNFDLNCTYVDSQDCVEGFKRSETPLNLLSSSLDCPSWVNQHSHHSSPPQTSANSDSASDQSPSSSSGDAQTRTDRIVFKLFGKDPNDFPLVLRSQVLDWLSNSPTEIESYIRPGCIMLTIYLRLAGSMWEELCCDLSSSLSRLLDVSSDPFWRRGWVYVRLQHRTAFIFQGQVVLDMLLPLKEHNGCVISSIKPLALSVSGSARFIVKGFNLVQPTTRLRCALGGKYLVQEYVNDLVEGTGTFSEDEELQSLSFTCSVPDVIGRGFIEVDDDGLNSSSFPFIVAEQDVCSEIRMLEGALEESESDDDRRRSGRMGSKDQALSFVHEMGWLLHRCHLRSKVGNMDPNTDMFSFTRFRGLMEFAMDHDWCAVVKKLLDILFEGSVDAGDHASIELALSDMGLLHRAVRRNCRLMVERLLRYVPDTASEKISLGQTQLADRCTYGFLFRPDAIGPGGLTPLHIAASRIGSESMLDVLTDDPGLVGVVAWKSVRDKTGLTPEGYARMRGHYSYIHLVQKKINNKSETGHIILIIPPPNASENCNSSQKQKSEVSDSSEVSGFRFEKTELSSSPQSCRLCLQKVIYRKRNSFLGYRPTMLSMVSIAAVCVCLGLLFKSSPEVLYILVPFRWEHLDFGPM</sequence>
<evidence type="ECO:0000256" key="1">
    <source>
        <dbReference type="ARBA" id="ARBA00004123"/>
    </source>
</evidence>
<feature type="region of interest" description="Disordered" evidence="10">
    <location>
        <begin position="448"/>
        <end position="480"/>
    </location>
</feature>
<dbReference type="SUPFAM" id="SSF48403">
    <property type="entry name" value="Ankyrin repeat"/>
    <property type="match status" value="1"/>
</dbReference>
<keyword evidence="8" id="KW-0539">Nucleus</keyword>
<evidence type="ECO:0000256" key="8">
    <source>
        <dbReference type="ARBA" id="ARBA00023242"/>
    </source>
</evidence>
<evidence type="ECO:0000256" key="7">
    <source>
        <dbReference type="ARBA" id="ARBA00023163"/>
    </source>
</evidence>
<comment type="caution">
    <text evidence="12">The sequence shown here is derived from an EMBL/GenBank/DDBJ whole genome shotgun (WGS) entry which is preliminary data.</text>
</comment>
<accession>A0AAD4T8J2</accession>
<feature type="compositionally biased region" description="Low complexity" evidence="10">
    <location>
        <begin position="455"/>
        <end position="480"/>
    </location>
</feature>
<dbReference type="GO" id="GO:0003677">
    <property type="term" value="F:DNA binding"/>
    <property type="evidence" value="ECO:0007669"/>
    <property type="project" value="UniProtKB-KW"/>
</dbReference>
<feature type="region of interest" description="Disordered" evidence="10">
    <location>
        <begin position="61"/>
        <end position="95"/>
    </location>
</feature>
<dbReference type="Gene3D" id="4.10.1100.10">
    <property type="entry name" value="Transcription factor, SBP-box domain"/>
    <property type="match status" value="1"/>
</dbReference>
<dbReference type="FunFam" id="4.10.1100.10:FF:000001">
    <property type="entry name" value="Squamosa promoter-binding-like protein 14"/>
    <property type="match status" value="1"/>
</dbReference>
<keyword evidence="4" id="KW-0862">Zinc</keyword>
<name>A0AAD4T8J2_9MAGN</name>
<dbReference type="InterPro" id="IPR004333">
    <property type="entry name" value="SBP_dom"/>
</dbReference>
<feature type="compositionally biased region" description="Basic and acidic residues" evidence="10">
    <location>
        <begin position="80"/>
        <end position="95"/>
    </location>
</feature>
<dbReference type="InterPro" id="IPR044817">
    <property type="entry name" value="SBP-like"/>
</dbReference>
<proteinExistence type="predicted"/>
<evidence type="ECO:0000313" key="13">
    <source>
        <dbReference type="Proteomes" id="UP001202328"/>
    </source>
</evidence>
<gene>
    <name evidence="12" type="ORF">MKW98_003381</name>
</gene>
<dbReference type="SUPFAM" id="SSF103612">
    <property type="entry name" value="SBT domain"/>
    <property type="match status" value="1"/>
</dbReference>
<dbReference type="GO" id="GO:0008270">
    <property type="term" value="F:zinc ion binding"/>
    <property type="evidence" value="ECO:0007669"/>
    <property type="project" value="UniProtKB-KW"/>
</dbReference>
<keyword evidence="6" id="KW-0238">DNA-binding</keyword>
<evidence type="ECO:0000256" key="3">
    <source>
        <dbReference type="ARBA" id="ARBA00022771"/>
    </source>
</evidence>
<comment type="subcellular location">
    <subcellularLocation>
        <location evidence="1">Nucleus</location>
    </subcellularLocation>
</comment>
<reference evidence="12" key="1">
    <citation type="submission" date="2022-04" db="EMBL/GenBank/DDBJ databases">
        <title>A functionally conserved STORR gene fusion in Papaver species that diverged 16.8 million years ago.</title>
        <authorList>
            <person name="Catania T."/>
        </authorList>
    </citation>
    <scope>NUCLEOTIDE SEQUENCE</scope>
    <source>
        <strain evidence="12">S-188037</strain>
    </source>
</reference>
<keyword evidence="3 9" id="KW-0863">Zinc-finger</keyword>
<keyword evidence="2" id="KW-0479">Metal-binding</keyword>
<evidence type="ECO:0000256" key="2">
    <source>
        <dbReference type="ARBA" id="ARBA00022723"/>
    </source>
</evidence>
<evidence type="ECO:0000256" key="10">
    <source>
        <dbReference type="SAM" id="MobiDB-lite"/>
    </source>
</evidence>
<dbReference type="Pfam" id="PF26102">
    <property type="entry name" value="Ig_SPL7"/>
    <property type="match status" value="1"/>
</dbReference>
<dbReference type="Pfam" id="PF03110">
    <property type="entry name" value="SBP"/>
    <property type="match status" value="1"/>
</dbReference>
<protein>
    <recommendedName>
        <fullName evidence="11">SBP-type domain-containing protein</fullName>
    </recommendedName>
</protein>
<keyword evidence="5" id="KW-0805">Transcription regulation</keyword>
<dbReference type="Gene3D" id="1.25.40.20">
    <property type="entry name" value="Ankyrin repeat-containing domain"/>
    <property type="match status" value="1"/>
</dbReference>
<dbReference type="EMBL" id="JAJJMB010003633">
    <property type="protein sequence ID" value="KAI3946818.1"/>
    <property type="molecule type" value="Genomic_DNA"/>
</dbReference>
<dbReference type="GO" id="GO:0005634">
    <property type="term" value="C:nucleus"/>
    <property type="evidence" value="ECO:0007669"/>
    <property type="project" value="UniProtKB-SubCell"/>
</dbReference>
<evidence type="ECO:0000259" key="11">
    <source>
        <dbReference type="PROSITE" id="PS51141"/>
    </source>
</evidence>
<dbReference type="PANTHER" id="PTHR31251">
    <property type="entry name" value="SQUAMOSA PROMOTER-BINDING-LIKE PROTEIN 4"/>
    <property type="match status" value="1"/>
</dbReference>
<keyword evidence="13" id="KW-1185">Reference proteome</keyword>
<evidence type="ECO:0000256" key="4">
    <source>
        <dbReference type="ARBA" id="ARBA00022833"/>
    </source>
</evidence>
<keyword evidence="7" id="KW-0804">Transcription</keyword>
<dbReference type="AlphaFoldDB" id="A0AAD4T8J2"/>
<feature type="compositionally biased region" description="Basic residues" evidence="10">
    <location>
        <begin position="236"/>
        <end position="246"/>
    </location>
</feature>
<dbReference type="PANTHER" id="PTHR31251:SF86">
    <property type="entry name" value="SQUAMOSA PROMOTER-BINDING-LIKE PROTEIN 1"/>
    <property type="match status" value="1"/>
</dbReference>
<evidence type="ECO:0000256" key="9">
    <source>
        <dbReference type="PROSITE-ProRule" id="PRU00470"/>
    </source>
</evidence>
<dbReference type="PROSITE" id="PS51141">
    <property type="entry name" value="ZF_SBP"/>
    <property type="match status" value="1"/>
</dbReference>
<dbReference type="Proteomes" id="UP001202328">
    <property type="component" value="Unassembled WGS sequence"/>
</dbReference>
<dbReference type="InterPro" id="IPR036893">
    <property type="entry name" value="SBP_sf"/>
</dbReference>
<feature type="region of interest" description="Disordered" evidence="10">
    <location>
        <begin position="236"/>
        <end position="256"/>
    </location>
</feature>